<gene>
    <name evidence="2" type="ORF">G7Y89_g8851</name>
</gene>
<dbReference type="OrthoDB" id="1263307at2759"/>
<accession>A0A8H4RFT9</accession>
<feature type="domain" description="AB hydrolase-1" evidence="1">
    <location>
        <begin position="6"/>
        <end position="229"/>
    </location>
</feature>
<protein>
    <recommendedName>
        <fullName evidence="1">AB hydrolase-1 domain-containing protein</fullName>
    </recommendedName>
</protein>
<dbReference type="EMBL" id="JAAMPI010000695">
    <property type="protein sequence ID" value="KAF4629299.1"/>
    <property type="molecule type" value="Genomic_DNA"/>
</dbReference>
<dbReference type="Gene3D" id="3.40.50.1820">
    <property type="entry name" value="alpha/beta hydrolase"/>
    <property type="match status" value="1"/>
</dbReference>
<name>A0A8H4RFT9_9HELO</name>
<dbReference type="PANTHER" id="PTHR37017:SF11">
    <property type="entry name" value="ESTERASE_LIPASE_THIOESTERASE DOMAIN-CONTAINING PROTEIN"/>
    <property type="match status" value="1"/>
</dbReference>
<evidence type="ECO:0000259" key="1">
    <source>
        <dbReference type="Pfam" id="PF12697"/>
    </source>
</evidence>
<dbReference type="Proteomes" id="UP000566819">
    <property type="component" value="Unassembled WGS sequence"/>
</dbReference>
<dbReference type="SUPFAM" id="SSF53474">
    <property type="entry name" value="alpha/beta-Hydrolases"/>
    <property type="match status" value="1"/>
</dbReference>
<dbReference type="InterPro" id="IPR000073">
    <property type="entry name" value="AB_hydrolase_1"/>
</dbReference>
<dbReference type="Pfam" id="PF12697">
    <property type="entry name" value="Abhydrolase_6"/>
    <property type="match status" value="1"/>
</dbReference>
<dbReference type="InterPro" id="IPR052897">
    <property type="entry name" value="Sec-Metab_Biosynth_Hydrolase"/>
</dbReference>
<comment type="caution">
    <text evidence="2">The sequence shown here is derived from an EMBL/GenBank/DDBJ whole genome shotgun (WGS) entry which is preliminary data.</text>
</comment>
<sequence length="243" mass="26648">MSKPTFVCIHGAWHSPACWDKVKAILETHGYECICPALPSTDSVPPKHDFTEDVEMIRSTVEKLAEAGNDVILVTHSYGGVPGGQALEDLDKESRHKKVLIIPSQNSPTGTRDGMAESMKTDFEAGVITVGPQDAKGLFYQDLPDETVAELARNLRPQSIGCWWSKTTYAAWRYIPTTYVVCTEDAPTTVMAAEYLVSTAQASEPNMVDTVIRRAVGHSPFFSQPEWTAGMLREAAGEKVEQS</sequence>
<evidence type="ECO:0000313" key="2">
    <source>
        <dbReference type="EMBL" id="KAF4629299.1"/>
    </source>
</evidence>
<dbReference type="AlphaFoldDB" id="A0A8H4RFT9"/>
<organism evidence="2 3">
    <name type="scientific">Cudoniella acicularis</name>
    <dbReference type="NCBI Taxonomy" id="354080"/>
    <lineage>
        <taxon>Eukaryota</taxon>
        <taxon>Fungi</taxon>
        <taxon>Dikarya</taxon>
        <taxon>Ascomycota</taxon>
        <taxon>Pezizomycotina</taxon>
        <taxon>Leotiomycetes</taxon>
        <taxon>Helotiales</taxon>
        <taxon>Tricladiaceae</taxon>
        <taxon>Cudoniella</taxon>
    </lineage>
</organism>
<dbReference type="PANTHER" id="PTHR37017">
    <property type="entry name" value="AB HYDROLASE-1 DOMAIN-CONTAINING PROTEIN-RELATED"/>
    <property type="match status" value="1"/>
</dbReference>
<evidence type="ECO:0000313" key="3">
    <source>
        <dbReference type="Proteomes" id="UP000566819"/>
    </source>
</evidence>
<dbReference type="InterPro" id="IPR029058">
    <property type="entry name" value="AB_hydrolase_fold"/>
</dbReference>
<reference evidence="2 3" key="1">
    <citation type="submission" date="2020-03" db="EMBL/GenBank/DDBJ databases">
        <title>Draft Genome Sequence of Cudoniella acicularis.</title>
        <authorList>
            <person name="Buettner E."/>
            <person name="Kellner H."/>
        </authorList>
    </citation>
    <scope>NUCLEOTIDE SEQUENCE [LARGE SCALE GENOMIC DNA]</scope>
    <source>
        <strain evidence="2 3">DSM 108380</strain>
    </source>
</reference>
<proteinExistence type="predicted"/>
<keyword evidence="3" id="KW-1185">Reference proteome</keyword>